<dbReference type="Proteomes" id="UP000593626">
    <property type="component" value="Chromosome"/>
</dbReference>
<dbReference type="Pfam" id="PF10864">
    <property type="entry name" value="DUF2663"/>
    <property type="match status" value="1"/>
</dbReference>
<dbReference type="InterPro" id="IPR020210">
    <property type="entry name" value="Uncharacterised_YpbF_TM"/>
</dbReference>
<proteinExistence type="predicted"/>
<keyword evidence="1" id="KW-1133">Transmembrane helix</keyword>
<sequence>MDKDIKDLYPYADSTTIYMLNQVYFRKKKFDTWKKYYLYCYITLGLLFFSFFSYSFEKIVKVYSHSSDQLFFAFMSNPLLPLFSILFGTGCFFGILIYRKKQKYEKEYQDLRKEIVDRSKDLWKDSLWTNRHHVFEVMKEKGINLYHATK</sequence>
<evidence type="ECO:0000313" key="2">
    <source>
        <dbReference type="EMBL" id="QPC46728.1"/>
    </source>
</evidence>
<dbReference type="RefSeq" id="WP_239674262.1">
    <property type="nucleotide sequence ID" value="NZ_CP049742.1"/>
</dbReference>
<dbReference type="AlphaFoldDB" id="A0A7S8CB64"/>
<evidence type="ECO:0000256" key="1">
    <source>
        <dbReference type="SAM" id="Phobius"/>
    </source>
</evidence>
<name>A0A7S8CB64_9BACI</name>
<keyword evidence="1" id="KW-0472">Membrane</keyword>
<dbReference type="KEGG" id="mcui:G8O30_07005"/>
<keyword evidence="1" id="KW-0812">Transmembrane</keyword>
<feature type="transmembrane region" description="Helical" evidence="1">
    <location>
        <begin position="36"/>
        <end position="56"/>
    </location>
</feature>
<gene>
    <name evidence="2" type="ORF">G8O30_07005</name>
</gene>
<feature type="transmembrane region" description="Helical" evidence="1">
    <location>
        <begin position="79"/>
        <end position="98"/>
    </location>
</feature>
<organism evidence="2 3">
    <name type="scientific">Mangrovibacillus cuniculi</name>
    <dbReference type="NCBI Taxonomy" id="2593652"/>
    <lineage>
        <taxon>Bacteria</taxon>
        <taxon>Bacillati</taxon>
        <taxon>Bacillota</taxon>
        <taxon>Bacilli</taxon>
        <taxon>Bacillales</taxon>
        <taxon>Bacillaceae</taxon>
        <taxon>Mangrovibacillus</taxon>
    </lineage>
</organism>
<reference evidence="2 3" key="1">
    <citation type="submission" date="2019-07" db="EMBL/GenBank/DDBJ databases">
        <title>Genome sequence of 2 isolates from Red Sea Mangroves.</title>
        <authorList>
            <person name="Sefrji F."/>
            <person name="Michoud G."/>
            <person name="Merlino G."/>
            <person name="Daffonchio D."/>
        </authorList>
    </citation>
    <scope>NUCLEOTIDE SEQUENCE [LARGE SCALE GENOMIC DNA]</scope>
    <source>
        <strain evidence="2 3">R1DC41</strain>
    </source>
</reference>
<keyword evidence="3" id="KW-1185">Reference proteome</keyword>
<protein>
    <submittedName>
        <fullName evidence="2">DUF2663 family protein</fullName>
    </submittedName>
</protein>
<evidence type="ECO:0000313" key="3">
    <source>
        <dbReference type="Proteomes" id="UP000593626"/>
    </source>
</evidence>
<accession>A0A7S8CB64</accession>
<dbReference type="EMBL" id="CP049742">
    <property type="protein sequence ID" value="QPC46728.1"/>
    <property type="molecule type" value="Genomic_DNA"/>
</dbReference>